<sequence length="1009" mass="112207">MWSYPDPDEEIRDHFLSAAWLSGVEQQLFLSTFFCDTLDYIAELIDRANQDAKSYEDLAKFWSDLLDDSRDSIYHEIAQRHKAHWQRVAMQHFSIQTLQDAANIPQKKQDLRSNVRAALRHLLQAVDCSVPESERHRRTGCIKVICSFDEADALALAKVPDNAQEGNLYDVLCTSLDVFRGLPIFFMFLSTNSQIALLAPPRSRMKSIHARSHFSSLVAPFTETAFDCSPVFPLKRTGNLLQDITSVEFMAHFGRPLWHSLLVATKSELEEVQKPPPNPMKEKLRGQTGKSKEARTRIANTADSPGPSALNSVLAAEIVTLARTKLLSCDVLPQIDNLDDVEQFYTPLRKRVLADVRVSLNYEPSREKTYDELADMVASHMRTVYSVPQHREYMRSGYSSEPILAEAAARELNVLRTSGIYGATTLPQIVAQAMEDDLCSVGERGEVVGRTLLTLAYDRAVESESQLSNGPVNYSAGCSLVTFIKELFPENYAQKVLASFPDNAATKQPMSKAFENAHVRFTHFARLGDDGGITPQALLAAFLRGHAQLGHPTQEKIDVVIPVALDKNNICVEKMTVLMISIKRRAMEGSKAEYEICADALGVFLDSFATPLKDHPYIALVMELGVQGRSRYTIGQRHIQRPAAGSVEGGLDGFAKPAGAASKTMTPKSPFRMALGEFGQRRADLRSQDQPLKYHPRYNIYAYGCSPDIYRVINEDERGLYRKLLADRDLFAEHPRKRLPGSIRAMLRQKPILYTSLDSFNWIDLIPETAKAMKLDNLKEDRAYGPDKIFAGEATNICDALTEDHFFGFASDFDEEASKDDRHSGGKTTAGTHRSDQPQHSARLDMPYFERYDTEPEGEDETASESEDYEDVFAAEDLRMGEELAKRREKVSTALQAGQSEANSSSIETSKADTSKAKASTSKAKTGTSKTGTSKTGESRGDKPRGGKTRGGILKAGTSKDVTLSSVKESGVEKQDDGGVEQHLVEKRRKAEQAKSTSERAPSKGNKQR</sequence>
<feature type="region of interest" description="Disordered" evidence="1">
    <location>
        <begin position="890"/>
        <end position="1009"/>
    </location>
</feature>
<evidence type="ECO:0000313" key="2">
    <source>
        <dbReference type="EMBL" id="EMD31837.1"/>
    </source>
</evidence>
<protein>
    <submittedName>
        <fullName evidence="2">Uncharacterized protein</fullName>
    </submittedName>
</protein>
<dbReference type="AlphaFoldDB" id="M2R0R0"/>
<name>M2R0R0_CERS8</name>
<dbReference type="PANTHER" id="PTHR33266">
    <property type="entry name" value="CHROMOSOME 15, WHOLE GENOME SHOTGUN SEQUENCE"/>
    <property type="match status" value="1"/>
</dbReference>
<feature type="compositionally biased region" description="Low complexity" evidence="1">
    <location>
        <begin position="917"/>
        <end position="936"/>
    </location>
</feature>
<feature type="region of interest" description="Disordered" evidence="1">
    <location>
        <begin position="816"/>
        <end position="846"/>
    </location>
</feature>
<proteinExistence type="predicted"/>
<dbReference type="STRING" id="914234.M2R0R0"/>
<dbReference type="EMBL" id="KB445815">
    <property type="protein sequence ID" value="EMD31837.1"/>
    <property type="molecule type" value="Genomic_DNA"/>
</dbReference>
<feature type="compositionally biased region" description="Basic and acidic residues" evidence="1">
    <location>
        <begin position="983"/>
        <end position="1002"/>
    </location>
</feature>
<evidence type="ECO:0000313" key="3">
    <source>
        <dbReference type="Proteomes" id="UP000016930"/>
    </source>
</evidence>
<gene>
    <name evidence="2" type="ORF">CERSUDRAFT_100068</name>
</gene>
<dbReference type="PANTHER" id="PTHR33266:SF1">
    <property type="entry name" value="F-BOX DOMAIN-CONTAINING PROTEIN"/>
    <property type="match status" value="1"/>
</dbReference>
<dbReference type="OrthoDB" id="107110at2759"/>
<feature type="compositionally biased region" description="Basic and acidic residues" evidence="1">
    <location>
        <begin position="280"/>
        <end position="293"/>
    </location>
</feature>
<feature type="region of interest" description="Disordered" evidence="1">
    <location>
        <begin position="270"/>
        <end position="293"/>
    </location>
</feature>
<dbReference type="Proteomes" id="UP000016930">
    <property type="component" value="Unassembled WGS sequence"/>
</dbReference>
<dbReference type="HOGENOM" id="CLU_009568_0_0_1"/>
<evidence type="ECO:0000256" key="1">
    <source>
        <dbReference type="SAM" id="MobiDB-lite"/>
    </source>
</evidence>
<accession>M2R0R0</accession>
<reference evidence="2 3" key="1">
    <citation type="journal article" date="2012" name="Proc. Natl. Acad. Sci. U.S.A.">
        <title>Comparative genomics of Ceriporiopsis subvermispora and Phanerochaete chrysosporium provide insight into selective ligninolysis.</title>
        <authorList>
            <person name="Fernandez-Fueyo E."/>
            <person name="Ruiz-Duenas F.J."/>
            <person name="Ferreira P."/>
            <person name="Floudas D."/>
            <person name="Hibbett D.S."/>
            <person name="Canessa P."/>
            <person name="Larrondo L.F."/>
            <person name="James T.Y."/>
            <person name="Seelenfreund D."/>
            <person name="Lobos S."/>
            <person name="Polanco R."/>
            <person name="Tello M."/>
            <person name="Honda Y."/>
            <person name="Watanabe T."/>
            <person name="Watanabe T."/>
            <person name="Ryu J.S."/>
            <person name="Kubicek C.P."/>
            <person name="Schmoll M."/>
            <person name="Gaskell J."/>
            <person name="Hammel K.E."/>
            <person name="St John F.J."/>
            <person name="Vanden Wymelenberg A."/>
            <person name="Sabat G."/>
            <person name="Splinter BonDurant S."/>
            <person name="Syed K."/>
            <person name="Yadav J.S."/>
            <person name="Doddapaneni H."/>
            <person name="Subramanian V."/>
            <person name="Lavin J.L."/>
            <person name="Oguiza J.A."/>
            <person name="Perez G."/>
            <person name="Pisabarro A.G."/>
            <person name="Ramirez L."/>
            <person name="Santoyo F."/>
            <person name="Master E."/>
            <person name="Coutinho P.M."/>
            <person name="Henrissat B."/>
            <person name="Lombard V."/>
            <person name="Magnuson J.K."/>
            <person name="Kuees U."/>
            <person name="Hori C."/>
            <person name="Igarashi K."/>
            <person name="Samejima M."/>
            <person name="Held B.W."/>
            <person name="Barry K.W."/>
            <person name="LaButti K.M."/>
            <person name="Lapidus A."/>
            <person name="Lindquist E.A."/>
            <person name="Lucas S.M."/>
            <person name="Riley R."/>
            <person name="Salamov A.A."/>
            <person name="Hoffmeister D."/>
            <person name="Schwenk D."/>
            <person name="Hadar Y."/>
            <person name="Yarden O."/>
            <person name="de Vries R.P."/>
            <person name="Wiebenga A."/>
            <person name="Stenlid J."/>
            <person name="Eastwood D."/>
            <person name="Grigoriev I.V."/>
            <person name="Berka R.M."/>
            <person name="Blanchette R.A."/>
            <person name="Kersten P."/>
            <person name="Martinez A.T."/>
            <person name="Vicuna R."/>
            <person name="Cullen D."/>
        </authorList>
    </citation>
    <scope>NUCLEOTIDE SEQUENCE [LARGE SCALE GENOMIC DNA]</scope>
    <source>
        <strain evidence="2 3">B</strain>
    </source>
</reference>
<feature type="compositionally biased region" description="Polar residues" evidence="1">
    <location>
        <begin position="893"/>
        <end position="908"/>
    </location>
</feature>
<keyword evidence="3" id="KW-1185">Reference proteome</keyword>
<organism evidence="2 3">
    <name type="scientific">Ceriporiopsis subvermispora (strain B)</name>
    <name type="common">White-rot fungus</name>
    <name type="synonym">Gelatoporia subvermispora</name>
    <dbReference type="NCBI Taxonomy" id="914234"/>
    <lineage>
        <taxon>Eukaryota</taxon>
        <taxon>Fungi</taxon>
        <taxon>Dikarya</taxon>
        <taxon>Basidiomycota</taxon>
        <taxon>Agaricomycotina</taxon>
        <taxon>Agaricomycetes</taxon>
        <taxon>Polyporales</taxon>
        <taxon>Gelatoporiaceae</taxon>
        <taxon>Gelatoporia</taxon>
    </lineage>
</organism>